<dbReference type="PRINTS" id="PR00463">
    <property type="entry name" value="EP450I"/>
</dbReference>
<accession>A0A194W0Z6</accession>
<dbReference type="InterPro" id="IPR001128">
    <property type="entry name" value="Cyt_P450"/>
</dbReference>
<dbReference type="GO" id="GO:0020037">
    <property type="term" value="F:heme binding"/>
    <property type="evidence" value="ECO:0007669"/>
    <property type="project" value="InterPro"/>
</dbReference>
<dbReference type="InterPro" id="IPR002401">
    <property type="entry name" value="Cyt_P450_E_grp-I"/>
</dbReference>
<comment type="cofactor">
    <cofactor evidence="1 6">
        <name>heme</name>
        <dbReference type="ChEBI" id="CHEBI:30413"/>
    </cofactor>
</comment>
<dbReference type="GO" id="GO:0004497">
    <property type="term" value="F:monooxygenase activity"/>
    <property type="evidence" value="ECO:0007669"/>
    <property type="project" value="InterPro"/>
</dbReference>
<dbReference type="OrthoDB" id="1844152at2759"/>
<keyword evidence="3 6" id="KW-0479">Metal-binding</keyword>
<comment type="similarity">
    <text evidence="2">Belongs to the cytochrome P450 family.</text>
</comment>
<evidence type="ECO:0000256" key="5">
    <source>
        <dbReference type="ARBA" id="ARBA00023004"/>
    </source>
</evidence>
<evidence type="ECO:0000256" key="2">
    <source>
        <dbReference type="ARBA" id="ARBA00010617"/>
    </source>
</evidence>
<evidence type="ECO:0000256" key="4">
    <source>
        <dbReference type="ARBA" id="ARBA00023002"/>
    </source>
</evidence>
<feature type="binding site" description="axial binding residue" evidence="6">
    <location>
        <position position="192"/>
    </location>
    <ligand>
        <name>heme</name>
        <dbReference type="ChEBI" id="CHEBI:30413"/>
    </ligand>
    <ligandPart>
        <name>Fe</name>
        <dbReference type="ChEBI" id="CHEBI:18248"/>
    </ligandPart>
</feature>
<keyword evidence="4" id="KW-0560">Oxidoreductase</keyword>
<dbReference type="GO" id="GO:0016705">
    <property type="term" value="F:oxidoreductase activity, acting on paired donors, with incorporation or reduction of molecular oxygen"/>
    <property type="evidence" value="ECO:0007669"/>
    <property type="project" value="InterPro"/>
</dbReference>
<dbReference type="EMBL" id="CM003102">
    <property type="protein sequence ID" value="KUI69710.1"/>
    <property type="molecule type" value="Genomic_DNA"/>
</dbReference>
<dbReference type="SMR" id="A0A194W0Z6"/>
<dbReference type="AlphaFoldDB" id="A0A194W0Z6"/>
<reference evidence="7" key="1">
    <citation type="submission" date="2014-12" db="EMBL/GenBank/DDBJ databases">
        <title>Genome Sequence of Valsa Canker Pathogens Uncovers a Specific Adaption of Colonization on Woody Bark.</title>
        <authorList>
            <person name="Yin Z."/>
            <person name="Liu H."/>
            <person name="Gao X."/>
            <person name="Li Z."/>
            <person name="Song N."/>
            <person name="Ke X."/>
            <person name="Dai Q."/>
            <person name="Wu Y."/>
            <person name="Sun Y."/>
            <person name="Xu J.-R."/>
            <person name="Kang Z.K."/>
            <person name="Wang L."/>
            <person name="Huang L."/>
        </authorList>
    </citation>
    <scope>NUCLEOTIDE SEQUENCE [LARGE SCALE GENOMIC DNA]</scope>
    <source>
        <strain evidence="7">03-8</strain>
    </source>
</reference>
<protein>
    <submittedName>
        <fullName evidence="7">Ent-kaurene oxidase</fullName>
    </submittedName>
</protein>
<proteinExistence type="inferred from homology"/>
<evidence type="ECO:0000256" key="3">
    <source>
        <dbReference type="ARBA" id="ARBA00022723"/>
    </source>
</evidence>
<dbReference type="Pfam" id="PF00067">
    <property type="entry name" value="p450"/>
    <property type="match status" value="1"/>
</dbReference>
<gene>
    <name evidence="7" type="ORF">VM1G_04808</name>
</gene>
<dbReference type="PANTHER" id="PTHR46206">
    <property type="entry name" value="CYTOCHROME P450"/>
    <property type="match status" value="1"/>
</dbReference>
<evidence type="ECO:0000256" key="1">
    <source>
        <dbReference type="ARBA" id="ARBA00001971"/>
    </source>
</evidence>
<dbReference type="SUPFAM" id="SSF48264">
    <property type="entry name" value="Cytochrome P450"/>
    <property type="match status" value="1"/>
</dbReference>
<dbReference type="Proteomes" id="UP000078559">
    <property type="component" value="Chromosome 5"/>
</dbReference>
<keyword evidence="5 6" id="KW-0408">Iron</keyword>
<dbReference type="InterPro" id="IPR036396">
    <property type="entry name" value="Cyt_P450_sf"/>
</dbReference>
<evidence type="ECO:0000313" key="7">
    <source>
        <dbReference type="EMBL" id="KUI69710.1"/>
    </source>
</evidence>
<dbReference type="CDD" id="cd11041">
    <property type="entry name" value="CYP503A1-like"/>
    <property type="match status" value="1"/>
</dbReference>
<keyword evidence="8" id="KW-1185">Reference proteome</keyword>
<dbReference type="Gene3D" id="1.10.630.10">
    <property type="entry name" value="Cytochrome P450"/>
    <property type="match status" value="1"/>
</dbReference>
<keyword evidence="6" id="KW-0349">Heme</keyword>
<evidence type="ECO:0000256" key="6">
    <source>
        <dbReference type="PIRSR" id="PIRSR602401-1"/>
    </source>
</evidence>
<organism evidence="7 8">
    <name type="scientific">Cytospora mali</name>
    <name type="common">Apple Valsa canker fungus</name>
    <name type="synonym">Valsa mali</name>
    <dbReference type="NCBI Taxonomy" id="578113"/>
    <lineage>
        <taxon>Eukaryota</taxon>
        <taxon>Fungi</taxon>
        <taxon>Dikarya</taxon>
        <taxon>Ascomycota</taxon>
        <taxon>Pezizomycotina</taxon>
        <taxon>Sordariomycetes</taxon>
        <taxon>Sordariomycetidae</taxon>
        <taxon>Diaporthales</taxon>
        <taxon>Cytosporaceae</taxon>
        <taxon>Cytospora</taxon>
    </lineage>
</organism>
<evidence type="ECO:0000313" key="8">
    <source>
        <dbReference type="Proteomes" id="UP000078559"/>
    </source>
</evidence>
<sequence>MNANKGNELEEDPTILQWMSINGKTDYETDSDAMAHRSVLLSVAASFTVADSLVFIFYDLCKHPEFIKELREEAEQCLISSGKWDRPTLDNMEKLESFMCESQRTNPSLLLTCRRRVMKPITLSDGLYLPRGTEIGMAAEEIANDPSVTPDPDKFDPFRSYRARQQPGEESKHRFSTTTANNLHFGYGTQACPGRQVALVVQKMVIASILIGWDIRYPEGQSIPGGIIMDDMQIPRTGIKIEARRRKIAPGVPRVGILD</sequence>
<name>A0A194W0Z6_CYTMA</name>
<dbReference type="GO" id="GO:0005506">
    <property type="term" value="F:iron ion binding"/>
    <property type="evidence" value="ECO:0007669"/>
    <property type="project" value="InterPro"/>
</dbReference>